<dbReference type="EMBL" id="JACRIW010000045">
    <property type="protein sequence ID" value="MBI5169182.1"/>
    <property type="molecule type" value="Genomic_DNA"/>
</dbReference>
<evidence type="ECO:0000313" key="2">
    <source>
        <dbReference type="Proteomes" id="UP000696931"/>
    </source>
</evidence>
<reference evidence="1" key="1">
    <citation type="submission" date="2020-07" db="EMBL/GenBank/DDBJ databases">
        <title>Huge and variable diversity of episymbiotic CPR bacteria and DPANN archaea in groundwater ecosystems.</title>
        <authorList>
            <person name="He C.Y."/>
            <person name="Keren R."/>
            <person name="Whittaker M."/>
            <person name="Farag I.F."/>
            <person name="Doudna J."/>
            <person name="Cate J.H.D."/>
            <person name="Banfield J.F."/>
        </authorList>
    </citation>
    <scope>NUCLEOTIDE SEQUENCE</scope>
    <source>
        <strain evidence="1">NC_groundwater_1813_Pr3_B-0.1um_71_17</strain>
    </source>
</reference>
<organism evidence="1 2">
    <name type="scientific">Eiseniibacteriota bacterium</name>
    <dbReference type="NCBI Taxonomy" id="2212470"/>
    <lineage>
        <taxon>Bacteria</taxon>
        <taxon>Candidatus Eiseniibacteriota</taxon>
    </lineage>
</organism>
<protein>
    <submittedName>
        <fullName evidence="1">Uncharacterized protein</fullName>
    </submittedName>
</protein>
<sequence>MPTRGDGFREARAGLIRALELGQFEFEIGEVREGKNLLQTGEVTREFVIGLLRVCRGSDHSTSPHHFAPSLSCHVFKPVAKRVRWYIKCYFPGATTVLISVHIAEH</sequence>
<name>A0A933W866_UNCEI</name>
<accession>A0A933W866</accession>
<dbReference type="AlphaFoldDB" id="A0A933W866"/>
<proteinExistence type="predicted"/>
<evidence type="ECO:0000313" key="1">
    <source>
        <dbReference type="EMBL" id="MBI5169182.1"/>
    </source>
</evidence>
<comment type="caution">
    <text evidence="1">The sequence shown here is derived from an EMBL/GenBank/DDBJ whole genome shotgun (WGS) entry which is preliminary data.</text>
</comment>
<gene>
    <name evidence="1" type="ORF">HZA61_06815</name>
</gene>
<dbReference type="Proteomes" id="UP000696931">
    <property type="component" value="Unassembled WGS sequence"/>
</dbReference>